<dbReference type="AlphaFoldDB" id="A0A256FQV4"/>
<name>A0A256FQV4_9HYPH</name>
<keyword evidence="2" id="KW-0812">Transmembrane</keyword>
<reference evidence="4 5" key="1">
    <citation type="submission" date="2017-07" db="EMBL/GenBank/DDBJ databases">
        <title>Phylogenetic study on the rhizospheric bacterium Ochrobactrum sp. A44.</title>
        <authorList>
            <person name="Krzyzanowska D.M."/>
            <person name="Ossowicki A."/>
            <person name="Rajewska M."/>
            <person name="Maciag T."/>
            <person name="Kaczynski Z."/>
            <person name="Czerwicka M."/>
            <person name="Jafra S."/>
        </authorList>
    </citation>
    <scope>NUCLEOTIDE SEQUENCE [LARGE SCALE GENOMIC DNA]</scope>
    <source>
        <strain evidence="4 5">PR17</strain>
    </source>
</reference>
<evidence type="ECO:0000256" key="2">
    <source>
        <dbReference type="SAM" id="Phobius"/>
    </source>
</evidence>
<feature type="transmembrane region" description="Helical" evidence="2">
    <location>
        <begin position="52"/>
        <end position="79"/>
    </location>
</feature>
<comment type="subcellular location">
    <subcellularLocation>
        <location evidence="1">Membrane</location>
        <topology evidence="1">Multi-pass membrane protein</topology>
    </subcellularLocation>
</comment>
<evidence type="ECO:0000256" key="3">
    <source>
        <dbReference type="SAM" id="SignalP"/>
    </source>
</evidence>
<feature type="transmembrane region" description="Helical" evidence="2">
    <location>
        <begin position="86"/>
        <end position="106"/>
    </location>
</feature>
<dbReference type="EMBL" id="NNRK01000020">
    <property type="protein sequence ID" value="OYR17229.1"/>
    <property type="molecule type" value="Genomic_DNA"/>
</dbReference>
<feature type="signal peptide" evidence="3">
    <location>
        <begin position="1"/>
        <end position="31"/>
    </location>
</feature>
<dbReference type="RefSeq" id="WP_094574648.1">
    <property type="nucleotide sequence ID" value="NZ_JBHEEL010000012.1"/>
</dbReference>
<dbReference type="OrthoDB" id="7863715at2"/>
<keyword evidence="5" id="KW-1185">Reference proteome</keyword>
<organism evidence="4 5">
    <name type="scientific">Brucella rhizosphaerae</name>
    <dbReference type="NCBI Taxonomy" id="571254"/>
    <lineage>
        <taxon>Bacteria</taxon>
        <taxon>Pseudomonadati</taxon>
        <taxon>Pseudomonadota</taxon>
        <taxon>Alphaproteobacteria</taxon>
        <taxon>Hyphomicrobiales</taxon>
        <taxon>Brucellaceae</taxon>
        <taxon>Brucella/Ochrobactrum group</taxon>
        <taxon>Brucella</taxon>
    </lineage>
</organism>
<proteinExistence type="predicted"/>
<evidence type="ECO:0000313" key="4">
    <source>
        <dbReference type="EMBL" id="OYR17229.1"/>
    </source>
</evidence>
<sequence length="115" mass="11672">MINEQNKVWHISASKLAICLGLLAAAQIAGADLAMAQSGGVGGAFAPVQTVFQAIVDFISGPIGRQFAIIAVMALGFLAFAGRLSWFLAGGVILGIGLVFGAPSIVDELISTVGN</sequence>
<dbReference type="Proteomes" id="UP000216345">
    <property type="component" value="Unassembled WGS sequence"/>
</dbReference>
<evidence type="ECO:0000313" key="5">
    <source>
        <dbReference type="Proteomes" id="UP000216345"/>
    </source>
</evidence>
<protein>
    <submittedName>
        <fullName evidence="4">TrbC/VIRB2 family protein</fullName>
    </submittedName>
</protein>
<keyword evidence="2" id="KW-0472">Membrane</keyword>
<feature type="chain" id="PRO_5013055861" evidence="3">
    <location>
        <begin position="32"/>
        <end position="115"/>
    </location>
</feature>
<gene>
    <name evidence="4" type="ORF">CEV32_3931</name>
</gene>
<dbReference type="GO" id="GO:0016020">
    <property type="term" value="C:membrane"/>
    <property type="evidence" value="ECO:0007669"/>
    <property type="project" value="UniProtKB-SubCell"/>
</dbReference>
<keyword evidence="3" id="KW-0732">Signal</keyword>
<evidence type="ECO:0000256" key="1">
    <source>
        <dbReference type="ARBA" id="ARBA00004141"/>
    </source>
</evidence>
<keyword evidence="2" id="KW-1133">Transmembrane helix</keyword>
<dbReference type="Pfam" id="PF04956">
    <property type="entry name" value="TrbC"/>
    <property type="match status" value="1"/>
</dbReference>
<dbReference type="InterPro" id="IPR007039">
    <property type="entry name" value="TrbC/VirB2"/>
</dbReference>
<comment type="caution">
    <text evidence="4">The sequence shown here is derived from an EMBL/GenBank/DDBJ whole genome shotgun (WGS) entry which is preliminary data.</text>
</comment>
<accession>A0A256FQV4</accession>